<dbReference type="InterPro" id="IPR016153">
    <property type="entry name" value="Heat_shock_Hsp33_N"/>
</dbReference>
<dbReference type="EMBL" id="JACJPY010000020">
    <property type="protein sequence ID" value="MBD2150158.1"/>
    <property type="molecule type" value="Genomic_DNA"/>
</dbReference>
<keyword evidence="8" id="KW-1185">Reference proteome</keyword>
<evidence type="ECO:0000313" key="7">
    <source>
        <dbReference type="EMBL" id="MBD2150158.1"/>
    </source>
</evidence>
<keyword evidence="3 6" id="KW-1015">Disulfide bond</keyword>
<dbReference type="PANTHER" id="PTHR30111:SF1">
    <property type="entry name" value="33 KDA CHAPERONIN"/>
    <property type="match status" value="1"/>
</dbReference>
<feature type="disulfide bond" description="Redox-active" evidence="6">
    <location>
        <begin position="256"/>
        <end position="258"/>
    </location>
</feature>
<evidence type="ECO:0000313" key="8">
    <source>
        <dbReference type="Proteomes" id="UP000631421"/>
    </source>
</evidence>
<dbReference type="Gene3D" id="3.55.30.10">
    <property type="entry name" value="Hsp33 domain"/>
    <property type="match status" value="1"/>
</dbReference>
<dbReference type="InterPro" id="IPR000397">
    <property type="entry name" value="Heat_shock_Hsp33"/>
</dbReference>
<evidence type="ECO:0000256" key="6">
    <source>
        <dbReference type="HAMAP-Rule" id="MF_00117"/>
    </source>
</evidence>
<accession>A0A926USQ5</accession>
<dbReference type="Proteomes" id="UP000631421">
    <property type="component" value="Unassembled WGS sequence"/>
</dbReference>
<comment type="subcellular location">
    <subcellularLocation>
        <location evidence="6">Cytoplasm</location>
    </subcellularLocation>
</comment>
<evidence type="ECO:0000256" key="3">
    <source>
        <dbReference type="ARBA" id="ARBA00023157"/>
    </source>
</evidence>
<feature type="disulfide bond" description="Redox-active" evidence="6">
    <location>
        <begin position="289"/>
        <end position="292"/>
    </location>
</feature>
<name>A0A926USQ5_9CYAN</name>
<reference evidence="7" key="2">
    <citation type="submission" date="2020-08" db="EMBL/GenBank/DDBJ databases">
        <authorList>
            <person name="Chen M."/>
            <person name="Teng W."/>
            <person name="Zhao L."/>
            <person name="Hu C."/>
            <person name="Zhou Y."/>
            <person name="Han B."/>
            <person name="Song L."/>
            <person name="Shu W."/>
        </authorList>
    </citation>
    <scope>NUCLEOTIDE SEQUENCE</scope>
    <source>
        <strain evidence="7">FACHB-1277</strain>
    </source>
</reference>
<dbReference type="SUPFAM" id="SSF118352">
    <property type="entry name" value="HSP33 redox switch-like"/>
    <property type="match status" value="1"/>
</dbReference>
<dbReference type="GO" id="GO:0044183">
    <property type="term" value="F:protein folding chaperone"/>
    <property type="evidence" value="ECO:0007669"/>
    <property type="project" value="TreeGrafter"/>
</dbReference>
<proteinExistence type="inferred from homology"/>
<dbReference type="HAMAP" id="MF_00117">
    <property type="entry name" value="HslO"/>
    <property type="match status" value="1"/>
</dbReference>
<dbReference type="Pfam" id="PF01430">
    <property type="entry name" value="HSP33"/>
    <property type="match status" value="1"/>
</dbReference>
<keyword evidence="4 6" id="KW-0143">Chaperone</keyword>
<dbReference type="NCBIfam" id="NF001033">
    <property type="entry name" value="PRK00114.1"/>
    <property type="match status" value="1"/>
</dbReference>
<dbReference type="SUPFAM" id="SSF64397">
    <property type="entry name" value="Hsp33 domain"/>
    <property type="match status" value="1"/>
</dbReference>
<evidence type="ECO:0000256" key="2">
    <source>
        <dbReference type="ARBA" id="ARBA00022833"/>
    </source>
</evidence>
<evidence type="ECO:0000256" key="4">
    <source>
        <dbReference type="ARBA" id="ARBA00023186"/>
    </source>
</evidence>
<dbReference type="GO" id="GO:0051082">
    <property type="term" value="F:unfolded protein binding"/>
    <property type="evidence" value="ECO:0007669"/>
    <property type="project" value="UniProtKB-UniRule"/>
</dbReference>
<keyword evidence="1 6" id="KW-0963">Cytoplasm</keyword>
<dbReference type="CDD" id="cd00498">
    <property type="entry name" value="Hsp33"/>
    <property type="match status" value="1"/>
</dbReference>
<comment type="function">
    <text evidence="6">Redox regulated molecular chaperone. Protects both thermally unfolding and oxidatively damaged proteins from irreversible aggregation. Plays an important role in the bacterial defense system toward oxidative stress.</text>
</comment>
<dbReference type="PIRSF" id="PIRSF005261">
    <property type="entry name" value="Heat_shock_Hsp33"/>
    <property type="match status" value="1"/>
</dbReference>
<reference evidence="7" key="1">
    <citation type="journal article" date="2015" name="ISME J.">
        <title>Draft Genome Sequence of Streptomyces incarnatus NRRL8089, which Produces the Nucleoside Antibiotic Sinefungin.</title>
        <authorList>
            <person name="Oshima K."/>
            <person name="Hattori M."/>
            <person name="Shimizu H."/>
            <person name="Fukuda K."/>
            <person name="Nemoto M."/>
            <person name="Inagaki K."/>
            <person name="Tamura T."/>
        </authorList>
    </citation>
    <scope>NUCLEOTIDE SEQUENCE</scope>
    <source>
        <strain evidence="7">FACHB-1277</strain>
    </source>
</reference>
<dbReference type="Gene3D" id="3.90.1280.10">
    <property type="entry name" value="HSP33 redox switch-like"/>
    <property type="match status" value="1"/>
</dbReference>
<protein>
    <recommendedName>
        <fullName evidence="6">33 kDa chaperonin</fullName>
    </recommendedName>
    <alternativeName>
        <fullName evidence="6">Heat shock protein 33 homolog</fullName>
        <shortName evidence="6">HSP33</shortName>
    </alternativeName>
</protein>
<comment type="caution">
    <text evidence="7">The sequence shown here is derived from an EMBL/GenBank/DDBJ whole genome shotgun (WGS) entry which is preliminary data.</text>
</comment>
<comment type="similarity">
    <text evidence="6">Belongs to the HSP33 family.</text>
</comment>
<keyword evidence="2 6" id="KW-0862">Zinc</keyword>
<gene>
    <name evidence="6 7" type="primary">hslO</name>
    <name evidence="7" type="ORF">H6F44_08510</name>
</gene>
<organism evidence="7 8">
    <name type="scientific">Pseudanabaena cinerea FACHB-1277</name>
    <dbReference type="NCBI Taxonomy" id="2949581"/>
    <lineage>
        <taxon>Bacteria</taxon>
        <taxon>Bacillati</taxon>
        <taxon>Cyanobacteriota</taxon>
        <taxon>Cyanophyceae</taxon>
        <taxon>Pseudanabaenales</taxon>
        <taxon>Pseudanabaenaceae</taxon>
        <taxon>Pseudanabaena</taxon>
        <taxon>Pseudanabaena cinerea</taxon>
    </lineage>
</organism>
<dbReference type="AlphaFoldDB" id="A0A926USQ5"/>
<comment type="PTM">
    <text evidence="6">Under oxidizing conditions two disulfide bonds are formed involving the reactive cysteines. Under reducing conditions zinc is bound to the reactive cysteines and the protein is inactive.</text>
</comment>
<dbReference type="GO" id="GO:0042026">
    <property type="term" value="P:protein refolding"/>
    <property type="evidence" value="ECO:0007669"/>
    <property type="project" value="TreeGrafter"/>
</dbReference>
<keyword evidence="5 6" id="KW-0676">Redox-active center</keyword>
<sequence>MQDRLIRAIAANARVRVVGVDITQSLNEAYRRHHLSAVATAALGRAMSASLLLASSMKQPQARVNVRLAGDGDLGLVYADAGFDGTVRGFVANPDIDLPANGDGGQNVQQAIGSVGLLKVLRDVGYGEPYSSTVELVAGNVSDDIGWFLASSEQTYSQVLFVEEINTEEIAAGMDAPVKFAIGMLLQVMPKAALRAAKTANLSQESLIMQLESKGAVSQWRSLLAQGKALEAVMQELLADIDLEILPMGKEVQFHCPCSWDRMLGAIKIMGEEELKLMIADDRGAEAICHFCGEVYHANTEQLSQLLSELLTEKSITSIS</sequence>
<dbReference type="PANTHER" id="PTHR30111">
    <property type="entry name" value="33 KDA CHAPERONIN"/>
    <property type="match status" value="1"/>
</dbReference>
<dbReference type="RefSeq" id="WP_190350525.1">
    <property type="nucleotide sequence ID" value="NZ_JACJPY010000020.1"/>
</dbReference>
<dbReference type="InterPro" id="IPR016154">
    <property type="entry name" value="Heat_shock_Hsp33_C"/>
</dbReference>
<dbReference type="GO" id="GO:0005737">
    <property type="term" value="C:cytoplasm"/>
    <property type="evidence" value="ECO:0007669"/>
    <property type="project" value="UniProtKB-SubCell"/>
</dbReference>
<evidence type="ECO:0000256" key="1">
    <source>
        <dbReference type="ARBA" id="ARBA00022490"/>
    </source>
</evidence>
<evidence type="ECO:0000256" key="5">
    <source>
        <dbReference type="ARBA" id="ARBA00023284"/>
    </source>
</evidence>